<feature type="compositionally biased region" description="Low complexity" evidence="1">
    <location>
        <begin position="910"/>
        <end position="920"/>
    </location>
</feature>
<gene>
    <name evidence="3" type="ORF">LSTR_LSTR003870</name>
</gene>
<keyword evidence="4" id="KW-1185">Reference proteome</keyword>
<evidence type="ECO:0000313" key="4">
    <source>
        <dbReference type="Proteomes" id="UP000291343"/>
    </source>
</evidence>
<feature type="compositionally biased region" description="Polar residues" evidence="1">
    <location>
        <begin position="2212"/>
        <end position="2221"/>
    </location>
</feature>
<feature type="compositionally biased region" description="Low complexity" evidence="1">
    <location>
        <begin position="2231"/>
        <end position="2248"/>
    </location>
</feature>
<dbReference type="STRING" id="195883.A0A482XF76"/>
<feature type="compositionally biased region" description="Low complexity" evidence="1">
    <location>
        <begin position="1554"/>
        <end position="1574"/>
    </location>
</feature>
<evidence type="ECO:0000256" key="1">
    <source>
        <dbReference type="SAM" id="MobiDB-lite"/>
    </source>
</evidence>
<feature type="compositionally biased region" description="Polar residues" evidence="1">
    <location>
        <begin position="236"/>
        <end position="263"/>
    </location>
</feature>
<organism evidence="3 4">
    <name type="scientific">Laodelphax striatellus</name>
    <name type="common">Small brown planthopper</name>
    <name type="synonym">Delphax striatella</name>
    <dbReference type="NCBI Taxonomy" id="195883"/>
    <lineage>
        <taxon>Eukaryota</taxon>
        <taxon>Metazoa</taxon>
        <taxon>Ecdysozoa</taxon>
        <taxon>Arthropoda</taxon>
        <taxon>Hexapoda</taxon>
        <taxon>Insecta</taxon>
        <taxon>Pterygota</taxon>
        <taxon>Neoptera</taxon>
        <taxon>Paraneoptera</taxon>
        <taxon>Hemiptera</taxon>
        <taxon>Auchenorrhyncha</taxon>
        <taxon>Fulgoroidea</taxon>
        <taxon>Delphacidae</taxon>
        <taxon>Criomorphinae</taxon>
        <taxon>Laodelphax</taxon>
    </lineage>
</organism>
<dbReference type="FunCoup" id="A0A482XF76">
    <property type="interactions" value="8"/>
</dbReference>
<feature type="region of interest" description="Disordered" evidence="1">
    <location>
        <begin position="620"/>
        <end position="639"/>
    </location>
</feature>
<name>A0A482XF76_LAOST</name>
<feature type="compositionally biased region" description="Polar residues" evidence="1">
    <location>
        <begin position="2007"/>
        <end position="2023"/>
    </location>
</feature>
<dbReference type="Pfam" id="PF26017">
    <property type="entry name" value="BACK_BTBD8"/>
    <property type="match status" value="1"/>
</dbReference>
<dbReference type="CDD" id="cd18286">
    <property type="entry name" value="BTB2_POZ_BTBD8"/>
    <property type="match status" value="1"/>
</dbReference>
<dbReference type="EMBL" id="QKKF02011224">
    <property type="protein sequence ID" value="RZF44230.1"/>
    <property type="molecule type" value="Genomic_DNA"/>
</dbReference>
<dbReference type="Gene3D" id="3.30.710.10">
    <property type="entry name" value="Potassium Channel Kv1.1, Chain A"/>
    <property type="match status" value="1"/>
</dbReference>
<feature type="region of interest" description="Disordered" evidence="1">
    <location>
        <begin position="1554"/>
        <end position="1581"/>
    </location>
</feature>
<feature type="compositionally biased region" description="Polar residues" evidence="1">
    <location>
        <begin position="271"/>
        <end position="323"/>
    </location>
</feature>
<dbReference type="Proteomes" id="UP000291343">
    <property type="component" value="Unassembled WGS sequence"/>
</dbReference>
<feature type="region of interest" description="Disordered" evidence="1">
    <location>
        <begin position="899"/>
        <end position="920"/>
    </location>
</feature>
<feature type="compositionally biased region" description="Basic and acidic residues" evidence="1">
    <location>
        <begin position="1052"/>
        <end position="1071"/>
    </location>
</feature>
<feature type="region of interest" description="Disordered" evidence="1">
    <location>
        <begin position="2185"/>
        <end position="2351"/>
    </location>
</feature>
<dbReference type="Pfam" id="PF00651">
    <property type="entry name" value="BTB"/>
    <property type="match status" value="1"/>
</dbReference>
<comment type="caution">
    <text evidence="3">The sequence shown here is derived from an EMBL/GenBank/DDBJ whole genome shotgun (WGS) entry which is preliminary data.</text>
</comment>
<feature type="region of interest" description="Disordered" evidence="1">
    <location>
        <begin position="427"/>
        <end position="497"/>
    </location>
</feature>
<dbReference type="OrthoDB" id="409642at2759"/>
<feature type="region of interest" description="Disordered" evidence="1">
    <location>
        <begin position="137"/>
        <end position="156"/>
    </location>
</feature>
<feature type="compositionally biased region" description="Low complexity" evidence="1">
    <location>
        <begin position="1166"/>
        <end position="1175"/>
    </location>
</feature>
<dbReference type="PANTHER" id="PTHR22427:SF7">
    <property type="entry name" value="GH15728P"/>
    <property type="match status" value="1"/>
</dbReference>
<feature type="region of interest" description="Disordered" evidence="1">
    <location>
        <begin position="1192"/>
        <end position="1223"/>
    </location>
</feature>
<feature type="compositionally biased region" description="Low complexity" evidence="1">
    <location>
        <begin position="2277"/>
        <end position="2298"/>
    </location>
</feature>
<feature type="compositionally biased region" description="Polar residues" evidence="1">
    <location>
        <begin position="2299"/>
        <end position="2328"/>
    </location>
</feature>
<sequence>MAVSIDKQTFTLQFQKKVTLELAVLNQKLSHQLRHEITQAFEQSLFTDLEVSIGGSGVGVALIRAHSCVVQSRAPKFYSKVCANRHKVVLPDKADRRSIEAFFRTLYWCNDVNQEENDILKQLKRLYQQQQQQQVATPESDVYLTPQASPSGGEFGGNQQRFSNSFVLDDSTSSHLDQQQHKKNAALYYSLVPIDEVFDSDCSTSGGVLEKELAEQDQLFKSFKSILNKEQRTRRPSTTNKRTKPTSLSLTSSHNPKQANSYDSLHKNLDKNPTSNYVDSVQRNSSSNLDSLQKNSAGISVDSVQKNSTNNRDSVQKNSINNLDSEQKISASISLDSEQKISPKINVDSLQKSVNSKKQFAVDLKRIGRKGSEEEEEVRNSSKNVQDVEELSMNKVAKVVESGAGVKECDDAMSNPETEVLDAASSGYVTGSSPREHTVSMSEEATFGNVDVTEAASSEDLMPHDDNDVRGRRRGGGESSSSVSSDGGTWDSTFPPTAANLPDLVQIENNHNTQVDLFEPVRNGIRTPVEPPTNPEQYLKSVNVEELGFSNSLSKSPENKFSDSNTRNKGGESNVEDMTSDVVNRLPDKLDSKSHSKNRASEQIDSNVGEVFSNVLDGVCRPPDHSNLSENKGSEQVERKVEETSCDLLNSSCKSSEKSGDSHCAASKNNFFIDASSLLDESELANLQVTSNNSGTYTCQNDICCDVMGGDCNEEVKVGNKNGVGVNGCDKKSAVSPNGEMTFEERRSSLIRRNTFELDPDDGKKLVKLQQEFEKSKDVENGCTKNEFEPENCGSDVKKPLKSPNSLLIVAKSLPTQRQDDDMHSPDSLNNDAPLEVMFEDRNEEEKRRILGKANKDKINNHDGSEYDSKLYNSGLFFNVENTLDQCFKYDSNRLHCDKDDSSVNENGGSSRMSDCSSTLSRSSDRLNRIECMPIVSGGASISDFSPPVSCASPLARRKTEMAPILSGGSVLMPENDEKIVQKPKTNNAFTASWIVDMSDTVKSPEMRKKTRSDSARSSGSSEEHDDLSKSDAAKSPPIMKTSNLGFFIPLDDPKTDKPGKQPPKLERQDSKSGSQNSINQSCGFFIDLTANVDKPKEKAAEKSTNVMPADKKLFSMFIDISETSSTENVSPKSKTSSPNLFANKKLKPKTITSRFHTKHDDLRSSDSQLSSESSIEMTVEHPEVARGKHLFGDQLNCTPPPSRQISTNENSTVDLSSTSSQHESRKKGFFMFIEAENSSPVPRRRTLPSGLRPNSQRHSWNLDSSKNGGGVVVNQEVKKEHKRAHSVSVDRTLATSFTIANCDAEKKSSSVTSLVKNNKEFNSVLLDSGPASIDEATMQRDSRAMISSWHGPVKPSSELQKVLARKELRESKTMLGLSSKLGEGNNSETSLSCDETYDLRTDSVVSDLSDSCKGGNNSTFIVGDVSNVANAATSNMDLSTPSHEMAASELSNDSEPVVEKLQTVKEESSKSFVKLSDMDKDPPPVKLATQRKSYDAPQHRMSRSIPEAGSWLENRLMTRSATSRSLGRLFPHLQVRSPTSDDFNAANTTDVSEMSSMQSSMEPSLLEGSTTTDDGGGSVGAGAGGGACSRLGEDLLRMFVEEISCDVVVEVGGRRLRAHKCILASRCQYFAAMLSGGWVESAGNVISLQGFSYNAVHFALCHIYSGTSNIPDSINIVELATLADMLCLEGLKEVIMYTLKVKYCHFFHKPCALCTVGVLECLPLAAAYGLDEIYRKSLRWICKHFVRVWPTKGFATLPRELIDKCLKQHVVHMSVENVLDTVMSCEKLEATIPQVRWADPVFSVTQRLHETAVKFITQHFSGVLASEMFLSLGKDSTWNLERVKKTLLSAVDKGLSPDQACRSLARLTTLLAVADSHSPSSPTSPPPEISWSPEFVRVLRDVRAACESSVVKQASRAVRSAGWLQLDGALRQRIQQAACLVVVPGDERRRARLHHSLHKRSEDRSSSCSSSSGLRSSDLHQVKVVMSQQNVGSRKPLAEAPAAATKTLSNRASVPQANSQRASARHAADENAAAKTKSWPHRLAEVKSRYLEQRAPLKTTTVPSNKPAAGPPPGAKCWSVPAQRKGVAGAKGGNKAGGVISSSDSSRTSSPAMRTRSIGARMQPLHQRKPSETLSMSTDSLVEAAAAGKQVKSEPVEVNGNIRTRTTKKTVAAAAAVASKTKSAESLLSARNGPKLINNNKGSSPVPLTKRTPTSQTSPRVLTRASPKISTTAASPRASATKPPTTTNNVVKRNATYRVTQQTASKAPLSPPPPANNKMAANKTKLNNSNNNNSQQQRKIVNNNCSSSPLLNRVKQMQQPGVGSRSGTFLKDEPTVLAKQTTAAAEGGQQ</sequence>
<feature type="compositionally biased region" description="Polar residues" evidence="1">
    <location>
        <begin position="1204"/>
        <end position="1222"/>
    </location>
</feature>
<feature type="compositionally biased region" description="Polar residues" evidence="1">
    <location>
        <begin position="427"/>
        <end position="443"/>
    </location>
</feature>
<feature type="region of interest" description="Disordered" evidence="1">
    <location>
        <begin position="1470"/>
        <end position="1503"/>
    </location>
</feature>
<dbReference type="InParanoid" id="A0A482XF76"/>
<evidence type="ECO:0000313" key="3">
    <source>
        <dbReference type="EMBL" id="RZF44230.1"/>
    </source>
</evidence>
<dbReference type="CDD" id="cd18490">
    <property type="entry name" value="BACK_BTBD8"/>
    <property type="match status" value="1"/>
</dbReference>
<feature type="region of interest" description="Disordered" evidence="1">
    <location>
        <begin position="1239"/>
        <end position="1270"/>
    </location>
</feature>
<reference evidence="3 4" key="1">
    <citation type="journal article" date="2017" name="Gigascience">
        <title>Genome sequence of the small brown planthopper, Laodelphax striatellus.</title>
        <authorList>
            <person name="Zhu J."/>
            <person name="Jiang F."/>
            <person name="Wang X."/>
            <person name="Yang P."/>
            <person name="Bao Y."/>
            <person name="Zhao W."/>
            <person name="Wang W."/>
            <person name="Lu H."/>
            <person name="Wang Q."/>
            <person name="Cui N."/>
            <person name="Li J."/>
            <person name="Chen X."/>
            <person name="Luo L."/>
            <person name="Yu J."/>
            <person name="Kang L."/>
            <person name="Cui F."/>
        </authorList>
    </citation>
    <scope>NUCLEOTIDE SEQUENCE [LARGE SCALE GENOMIC DNA]</scope>
    <source>
        <strain evidence="3">Lst14</strain>
    </source>
</reference>
<dbReference type="InterPro" id="IPR043225">
    <property type="entry name" value="BACK_BTBD8"/>
</dbReference>
<feature type="region of interest" description="Disordered" evidence="1">
    <location>
        <begin position="550"/>
        <end position="581"/>
    </location>
</feature>
<feature type="compositionally biased region" description="Basic and acidic residues" evidence="1">
    <location>
        <begin position="1003"/>
        <end position="1015"/>
    </location>
</feature>
<proteinExistence type="predicted"/>
<feature type="region of interest" description="Disordered" evidence="1">
    <location>
        <begin position="1152"/>
        <end position="1178"/>
    </location>
</feature>
<feature type="region of interest" description="Disordered" evidence="1">
    <location>
        <begin position="2088"/>
        <end position="2116"/>
    </location>
</feature>
<feature type="compositionally biased region" description="Polar residues" evidence="1">
    <location>
        <begin position="1253"/>
        <end position="1267"/>
    </location>
</feature>
<feature type="region of interest" description="Disordered" evidence="1">
    <location>
        <begin position="2060"/>
        <end position="2079"/>
    </location>
</feature>
<feature type="domain" description="BTB" evidence="2">
    <location>
        <begin position="1606"/>
        <end position="1673"/>
    </location>
</feature>
<dbReference type="SUPFAM" id="SSF54695">
    <property type="entry name" value="POZ domain"/>
    <property type="match status" value="1"/>
</dbReference>
<dbReference type="SMR" id="A0A482XF76"/>
<feature type="region of interest" description="Disordered" evidence="1">
    <location>
        <begin position="1003"/>
        <end position="1079"/>
    </location>
</feature>
<protein>
    <recommendedName>
        <fullName evidence="2">BTB domain-containing protein</fullName>
    </recommendedName>
</protein>
<evidence type="ECO:0000259" key="2">
    <source>
        <dbReference type="PROSITE" id="PS50097"/>
    </source>
</evidence>
<dbReference type="SMART" id="SM00225">
    <property type="entry name" value="BTB"/>
    <property type="match status" value="1"/>
</dbReference>
<feature type="compositionally biased region" description="Low complexity" evidence="1">
    <location>
        <begin position="479"/>
        <end position="488"/>
    </location>
</feature>
<dbReference type="PROSITE" id="PS50097">
    <property type="entry name" value="BTB"/>
    <property type="match status" value="1"/>
</dbReference>
<dbReference type="InterPro" id="IPR000210">
    <property type="entry name" value="BTB/POZ_dom"/>
</dbReference>
<dbReference type="InterPro" id="IPR011333">
    <property type="entry name" value="SKP1/BTB/POZ_sf"/>
</dbReference>
<accession>A0A482XF76</accession>
<feature type="compositionally biased region" description="Low complexity" evidence="1">
    <location>
        <begin position="2098"/>
        <end position="2111"/>
    </location>
</feature>
<feature type="compositionally biased region" description="Basic and acidic residues" evidence="1">
    <location>
        <begin position="461"/>
        <end position="470"/>
    </location>
</feature>
<dbReference type="PANTHER" id="PTHR22427">
    <property type="entry name" value="GH15728P"/>
    <property type="match status" value="1"/>
</dbReference>
<feature type="region of interest" description="Disordered" evidence="1">
    <location>
        <begin position="226"/>
        <end position="323"/>
    </location>
</feature>
<feature type="region of interest" description="Disordered" evidence="1">
    <location>
        <begin position="1955"/>
        <end position="2040"/>
    </location>
</feature>
<feature type="compositionally biased region" description="Low complexity" evidence="1">
    <location>
        <begin position="1967"/>
        <end position="1977"/>
    </location>
</feature>